<gene>
    <name evidence="2" type="ORF">AURANDRAFT_67521</name>
</gene>
<proteinExistence type="predicted"/>
<reference evidence="2 3" key="1">
    <citation type="journal article" date="2011" name="Proc. Natl. Acad. Sci. U.S.A.">
        <title>Niche of harmful alga Aureococcus anophagefferens revealed through ecogenomics.</title>
        <authorList>
            <person name="Gobler C.J."/>
            <person name="Berry D.L."/>
            <person name="Dyhrman S.T."/>
            <person name="Wilhelm S.W."/>
            <person name="Salamov A."/>
            <person name="Lobanov A.V."/>
            <person name="Zhang Y."/>
            <person name="Collier J.L."/>
            <person name="Wurch L.L."/>
            <person name="Kustka A.B."/>
            <person name="Dill B.D."/>
            <person name="Shah M."/>
            <person name="VerBerkmoes N.C."/>
            <person name="Kuo A."/>
            <person name="Terry A."/>
            <person name="Pangilinan J."/>
            <person name="Lindquist E.A."/>
            <person name="Lucas S."/>
            <person name="Paulsen I.T."/>
            <person name="Hattenrath-Lehmann T.K."/>
            <person name="Talmage S.C."/>
            <person name="Walker E.A."/>
            <person name="Koch F."/>
            <person name="Burson A.M."/>
            <person name="Marcoval M.A."/>
            <person name="Tang Y.Z."/>
            <person name="Lecleir G.R."/>
            <person name="Coyne K.J."/>
            <person name="Berg G.M."/>
            <person name="Bertrand E.M."/>
            <person name="Saito M.A."/>
            <person name="Gladyshev V.N."/>
            <person name="Grigoriev I.V."/>
        </authorList>
    </citation>
    <scope>NUCLEOTIDE SEQUENCE [LARGE SCALE GENOMIC DNA]</scope>
    <source>
        <strain evidence="3">CCMP 1984</strain>
    </source>
</reference>
<feature type="compositionally biased region" description="Acidic residues" evidence="1">
    <location>
        <begin position="63"/>
        <end position="86"/>
    </location>
</feature>
<evidence type="ECO:0000313" key="3">
    <source>
        <dbReference type="Proteomes" id="UP000002729"/>
    </source>
</evidence>
<dbReference type="KEGG" id="aaf:AURANDRAFT_67521"/>
<evidence type="ECO:0000313" key="2">
    <source>
        <dbReference type="EMBL" id="EGB04088.1"/>
    </source>
</evidence>
<dbReference type="AlphaFoldDB" id="F0YLF3"/>
<dbReference type="InParanoid" id="F0YLF3"/>
<sequence length="378" mass="42480">MKEATLSETVAYLRSPAIHHAISLLGPEFNFVDYLDGENAFVCGDVFTLFQDIAAKFSKDVPEGEETDEDEEGETEEEGESEEEEEEVKRLCRVRMSGVYVEQRGVKLDEVTHVSYWAYLTHVSMNSRDAELWYKSEANSLGSLDAKPTVLFKTHELTEEPMKLCQRAIAFTSHRSLDDKLRSAAGAGWMPARATNFATIRTWATAYRRWKLWGAIDVNYNEALKNPSAAFRVIIDHVAFVMNVKPSEIDKLGPIRAPSIGEANPGIPSSASKSTVSEEDILQEVTKAKEQLASERLSSLGLGWFRLDVHRNPSGYTVRYSRCDLYQSLSHGGMLEVPILVRILVGELDSNEKISFQATAELRRNKPKPRRSLPEPHP</sequence>
<dbReference type="GeneID" id="20226286"/>
<dbReference type="EMBL" id="GL833156">
    <property type="protein sequence ID" value="EGB04088.1"/>
    <property type="molecule type" value="Genomic_DNA"/>
</dbReference>
<dbReference type="Proteomes" id="UP000002729">
    <property type="component" value="Unassembled WGS sequence"/>
</dbReference>
<dbReference type="RefSeq" id="XP_009041213.1">
    <property type="nucleotide sequence ID" value="XM_009042965.1"/>
</dbReference>
<feature type="region of interest" description="Disordered" evidence="1">
    <location>
        <begin position="60"/>
        <end position="87"/>
    </location>
</feature>
<accession>F0YLF3</accession>
<evidence type="ECO:0000256" key="1">
    <source>
        <dbReference type="SAM" id="MobiDB-lite"/>
    </source>
</evidence>
<protein>
    <submittedName>
        <fullName evidence="2">Uncharacterized protein</fullName>
    </submittedName>
</protein>
<name>F0YLF3_AURAN</name>
<organism evidence="3">
    <name type="scientific">Aureococcus anophagefferens</name>
    <name type="common">Harmful bloom alga</name>
    <dbReference type="NCBI Taxonomy" id="44056"/>
    <lineage>
        <taxon>Eukaryota</taxon>
        <taxon>Sar</taxon>
        <taxon>Stramenopiles</taxon>
        <taxon>Ochrophyta</taxon>
        <taxon>Pelagophyceae</taxon>
        <taxon>Pelagomonadales</taxon>
        <taxon>Pelagomonadaceae</taxon>
        <taxon>Aureococcus</taxon>
    </lineage>
</organism>
<keyword evidence="3" id="KW-1185">Reference proteome</keyword>